<dbReference type="AlphaFoldDB" id="D2VJM4"/>
<proteinExistence type="inferred from homology"/>
<evidence type="ECO:0000256" key="2">
    <source>
        <dbReference type="RuleBase" id="RU000487"/>
    </source>
</evidence>
<dbReference type="eggNOG" id="KOG0676">
    <property type="taxonomic scope" value="Eukaryota"/>
</dbReference>
<dbReference type="InterPro" id="IPR043129">
    <property type="entry name" value="ATPase_NBD"/>
</dbReference>
<dbReference type="KEGG" id="ngr:NAEGRDRAFT_69091"/>
<dbReference type="VEuPathDB" id="AmoebaDB:NAEGRDRAFT_69091"/>
<gene>
    <name evidence="3" type="ORF">NAEGRDRAFT_69091</name>
</gene>
<dbReference type="Pfam" id="PF00022">
    <property type="entry name" value="Actin"/>
    <property type="match status" value="1"/>
</dbReference>
<dbReference type="FunFam" id="3.90.640.10:FF:000007">
    <property type="entry name" value="Actin like 7B"/>
    <property type="match status" value="1"/>
</dbReference>
<evidence type="ECO:0000313" key="3">
    <source>
        <dbReference type="EMBL" id="EFC42977.1"/>
    </source>
</evidence>
<comment type="catalytic activity">
    <reaction evidence="1">
        <text>ATP + H2O = ADP + phosphate + H(+)</text>
        <dbReference type="Rhea" id="RHEA:13065"/>
        <dbReference type="ChEBI" id="CHEBI:15377"/>
        <dbReference type="ChEBI" id="CHEBI:15378"/>
        <dbReference type="ChEBI" id="CHEBI:30616"/>
        <dbReference type="ChEBI" id="CHEBI:43474"/>
        <dbReference type="ChEBI" id="CHEBI:456216"/>
    </reaction>
</comment>
<comment type="similarity">
    <text evidence="2">Belongs to the actin family.</text>
</comment>
<dbReference type="SMART" id="SM00268">
    <property type="entry name" value="ACTIN"/>
    <property type="match status" value="1"/>
</dbReference>
<evidence type="ECO:0000313" key="4">
    <source>
        <dbReference type="Proteomes" id="UP000006671"/>
    </source>
</evidence>
<name>D2VJM4_NAEGR</name>
<sequence length="244" mass="27478">MYVANQAVLALYSSGKTNGMVMDSRDGITHAVPINDGFAVSDAIVSLELAGSDITDCLMEMLKGKGFPQLQSLTNERRIFRDIKEKHCYISLDFNTEMVNETSLSIQREYELPDGSIIPIDKERFKCTEVLFQPNLMELECASIHETILSSIGKCNIEMRKNLFSNIHISGGNTMFEGISELLTKELTALAPSAMNVKIIAPPKRKYSVWIGGSILASFIEHDMWLSKENYEEFGYEVVHRKCY</sequence>
<protein>
    <recommendedName>
        <fullName evidence="5">Actin</fullName>
    </recommendedName>
</protein>
<evidence type="ECO:0008006" key="5">
    <source>
        <dbReference type="Google" id="ProtNLM"/>
    </source>
</evidence>
<dbReference type="EMBL" id="GG738876">
    <property type="protein sequence ID" value="EFC42977.1"/>
    <property type="molecule type" value="Genomic_DNA"/>
</dbReference>
<reference evidence="3 4" key="1">
    <citation type="journal article" date="2010" name="Cell">
        <title>The genome of Naegleria gruberi illuminates early eukaryotic versatility.</title>
        <authorList>
            <person name="Fritz-Laylin L.K."/>
            <person name="Prochnik S.E."/>
            <person name="Ginger M.L."/>
            <person name="Dacks J.B."/>
            <person name="Carpenter M.L."/>
            <person name="Field M.C."/>
            <person name="Kuo A."/>
            <person name="Paredez A."/>
            <person name="Chapman J."/>
            <person name="Pham J."/>
            <person name="Shu S."/>
            <person name="Neupane R."/>
            <person name="Cipriano M."/>
            <person name="Mancuso J."/>
            <person name="Tu H."/>
            <person name="Salamov A."/>
            <person name="Lindquist E."/>
            <person name="Shapiro H."/>
            <person name="Lucas S."/>
            <person name="Grigoriev I.V."/>
            <person name="Cande W.Z."/>
            <person name="Fulton C."/>
            <person name="Rokhsar D.S."/>
            <person name="Dawson S.C."/>
        </authorList>
    </citation>
    <scope>NUCLEOTIDE SEQUENCE [LARGE SCALE GENOMIC DNA]</scope>
    <source>
        <strain evidence="3 4">NEG-M</strain>
    </source>
</reference>
<dbReference type="STRING" id="5762.D2VJM4"/>
<keyword evidence="4" id="KW-1185">Reference proteome</keyword>
<dbReference type="PRINTS" id="PR00190">
    <property type="entry name" value="ACTIN"/>
</dbReference>
<dbReference type="GeneID" id="8852124"/>
<accession>D2VJM4</accession>
<evidence type="ECO:0000256" key="1">
    <source>
        <dbReference type="ARBA" id="ARBA00049360"/>
    </source>
</evidence>
<dbReference type="SUPFAM" id="SSF53067">
    <property type="entry name" value="Actin-like ATPase domain"/>
    <property type="match status" value="1"/>
</dbReference>
<organism evidence="4">
    <name type="scientific">Naegleria gruberi</name>
    <name type="common">Amoeba</name>
    <dbReference type="NCBI Taxonomy" id="5762"/>
    <lineage>
        <taxon>Eukaryota</taxon>
        <taxon>Discoba</taxon>
        <taxon>Heterolobosea</taxon>
        <taxon>Tetramitia</taxon>
        <taxon>Eutetramitia</taxon>
        <taxon>Vahlkampfiidae</taxon>
        <taxon>Naegleria</taxon>
    </lineage>
</organism>
<dbReference type="RefSeq" id="XP_002675721.1">
    <property type="nucleotide sequence ID" value="XM_002675675.1"/>
</dbReference>
<dbReference type="InParanoid" id="D2VJM4"/>
<dbReference type="InterPro" id="IPR004000">
    <property type="entry name" value="Actin"/>
</dbReference>
<dbReference type="Gene3D" id="3.30.420.40">
    <property type="match status" value="2"/>
</dbReference>
<dbReference type="PANTHER" id="PTHR11937">
    <property type="entry name" value="ACTIN"/>
    <property type="match status" value="1"/>
</dbReference>
<dbReference type="Gene3D" id="3.90.640.10">
    <property type="entry name" value="Actin, Chain A, domain 4"/>
    <property type="match status" value="1"/>
</dbReference>
<dbReference type="Proteomes" id="UP000006671">
    <property type="component" value="Unassembled WGS sequence"/>
</dbReference>